<evidence type="ECO:0000313" key="1">
    <source>
        <dbReference type="EMBL" id="QMT01881.1"/>
    </source>
</evidence>
<gene>
    <name evidence="1" type="ORF">H1R19_01355</name>
</gene>
<proteinExistence type="predicted"/>
<dbReference type="AlphaFoldDB" id="A0A7D7LUJ2"/>
<dbReference type="EMBL" id="CP059491">
    <property type="protein sequence ID" value="QMT01881.1"/>
    <property type="molecule type" value="Genomic_DNA"/>
</dbReference>
<dbReference type="Pfam" id="PF03659">
    <property type="entry name" value="Glyco_hydro_71"/>
    <property type="match status" value="1"/>
</dbReference>
<dbReference type="GO" id="GO:0051118">
    <property type="term" value="F:glucan endo-1,3-alpha-glucosidase activity"/>
    <property type="evidence" value="ECO:0007669"/>
    <property type="project" value="InterPro"/>
</dbReference>
<dbReference type="PROSITE" id="PS51257">
    <property type="entry name" value="PROKAR_LIPOPROTEIN"/>
    <property type="match status" value="1"/>
</dbReference>
<dbReference type="KEGG" id="gji:H1R19_01355"/>
<evidence type="ECO:0000313" key="2">
    <source>
        <dbReference type="Proteomes" id="UP000515663"/>
    </source>
</evidence>
<sequence>MRLTISAILITSSLAGCHRSVESAVDAPSVATEYLPLDLPDSTGPRVFAHYMPNFPVSIDNEPPESDYYRTEYLDPTGEDGIHMSYGGYLRDRPLPRKPSKQGKWAEQNVELEISQAESVGIDGFAVDVILPRSRSDVVDGILAAAGTPGRFSIMLTMDMGGPVATDQPMSSFIDDIVHYAKMPAAYRLSDGRLVLSAFRAELRPVGWWRQVLEGLSARGVSAVFFPILLDTSANLEKFAAISYGIGSWGGRSPNAYSLDDTRRGAWPDLARRSRALGLKIMSPVAFQDNRPYAQLYFEAMNGLTMRSGWAAAEEIKPEIVQIMTWNDYAETSAVAPSLRHGYRVLDMLAYHIAKFKSGSSPAIRRDVVFATYRTQRYQAAPSFSQPKLMQLSADSMPARNEIEVTAYGVEPSSITVRMGSEVRHCTVSKGLDYCTFPLGTGGVTIEMTRDGRTVATAGGGPAVTTSPYVQDLQYVAVGGLR</sequence>
<evidence type="ECO:0008006" key="3">
    <source>
        <dbReference type="Google" id="ProtNLM"/>
    </source>
</evidence>
<protein>
    <recommendedName>
        <fullName evidence="3">Glycosyl hydrolase family 71</fullName>
    </recommendedName>
</protein>
<reference evidence="2" key="1">
    <citation type="submission" date="2020-07" db="EMBL/GenBank/DDBJ databases">
        <title>novel species isolated from the respiratory tract of Marmot.</title>
        <authorList>
            <person name="Zhang G."/>
        </authorList>
    </citation>
    <scope>NUCLEOTIDE SEQUENCE [LARGE SCALE GENOMIC DNA]</scope>
    <source>
        <strain evidence="2">686</strain>
    </source>
</reference>
<keyword evidence="2" id="KW-1185">Reference proteome</keyword>
<dbReference type="Gene3D" id="3.20.20.80">
    <property type="entry name" value="Glycosidases"/>
    <property type="match status" value="1"/>
</dbReference>
<dbReference type="RefSeq" id="WP_219850372.1">
    <property type="nucleotide sequence ID" value="NZ_CP059491.1"/>
</dbReference>
<organism evidence="1 2">
    <name type="scientific">Gordonia jinghuaiqii</name>
    <dbReference type="NCBI Taxonomy" id="2758710"/>
    <lineage>
        <taxon>Bacteria</taxon>
        <taxon>Bacillati</taxon>
        <taxon>Actinomycetota</taxon>
        <taxon>Actinomycetes</taxon>
        <taxon>Mycobacteriales</taxon>
        <taxon>Gordoniaceae</taxon>
        <taxon>Gordonia</taxon>
    </lineage>
</organism>
<dbReference type="InterPro" id="IPR005197">
    <property type="entry name" value="Glyco_hydro_71"/>
</dbReference>
<name>A0A7D7LUJ2_9ACTN</name>
<dbReference type="Proteomes" id="UP000515663">
    <property type="component" value="Chromosome"/>
</dbReference>
<accession>A0A7D7LUJ2</accession>